<dbReference type="AlphaFoldDB" id="A0A4P9VH69"/>
<dbReference type="Proteomes" id="UP000257039">
    <property type="component" value="Unassembled WGS sequence"/>
</dbReference>
<gene>
    <name evidence="1" type="ORF">B9G39_27070</name>
</gene>
<dbReference type="EMBL" id="NDXW01000004">
    <property type="protein sequence ID" value="RDH41724.1"/>
    <property type="molecule type" value="Genomic_DNA"/>
</dbReference>
<protein>
    <submittedName>
        <fullName evidence="1">Uncharacterized protein</fullName>
    </submittedName>
</protein>
<sequence>MAATHGRYLQAWAPPGFMWGPWLDTYGQGGGTSTYKIVFESVSQGKSPFEAEIEYYQGSELKREVVNGPGSHTFRMGMCACVARIRFRSFTMGQDIRVTLATN</sequence>
<dbReference type="RefSeq" id="WP_094789688.1">
    <property type="nucleotide sequence ID" value="NZ_NDXW01000004.1"/>
</dbReference>
<evidence type="ECO:0000313" key="2">
    <source>
        <dbReference type="Proteomes" id="UP000257039"/>
    </source>
</evidence>
<comment type="caution">
    <text evidence="1">The sequence shown here is derived from an EMBL/GenBank/DDBJ whole genome shotgun (WGS) entry which is preliminary data.</text>
</comment>
<name>A0A4P9VH69_9GAMM</name>
<reference evidence="1 2" key="1">
    <citation type="submission" date="2017-04" db="EMBL/GenBank/DDBJ databases">
        <title>Draft genome sequence of Zooshikella ganghwensis VG4 isolated from Red Sea sediments.</title>
        <authorList>
            <person name="Rehman Z."/>
            <person name="Alam I."/>
            <person name="Kamau A."/>
            <person name="Bajic V."/>
            <person name="Leiknes T."/>
        </authorList>
    </citation>
    <scope>NUCLEOTIDE SEQUENCE [LARGE SCALE GENOMIC DNA]</scope>
    <source>
        <strain evidence="1 2">VG4</strain>
    </source>
</reference>
<accession>A0A4P9VH69</accession>
<evidence type="ECO:0000313" key="1">
    <source>
        <dbReference type="EMBL" id="RDH41724.1"/>
    </source>
</evidence>
<organism evidence="1 2">
    <name type="scientific">Zooshikella ganghwensis</name>
    <dbReference type="NCBI Taxonomy" id="202772"/>
    <lineage>
        <taxon>Bacteria</taxon>
        <taxon>Pseudomonadati</taxon>
        <taxon>Pseudomonadota</taxon>
        <taxon>Gammaproteobacteria</taxon>
        <taxon>Oceanospirillales</taxon>
        <taxon>Zooshikellaceae</taxon>
        <taxon>Zooshikella</taxon>
    </lineage>
</organism>
<proteinExistence type="predicted"/>
<keyword evidence="2" id="KW-1185">Reference proteome</keyword>
<dbReference type="NCBIfam" id="NF041262">
    <property type="entry name" value="colicin_Z_Cterm"/>
    <property type="match status" value="1"/>
</dbReference>